<organism evidence="3 4">
    <name type="scientific">Anopheles culicifacies</name>
    <dbReference type="NCBI Taxonomy" id="139723"/>
    <lineage>
        <taxon>Eukaryota</taxon>
        <taxon>Metazoa</taxon>
        <taxon>Ecdysozoa</taxon>
        <taxon>Arthropoda</taxon>
        <taxon>Hexapoda</taxon>
        <taxon>Insecta</taxon>
        <taxon>Pterygota</taxon>
        <taxon>Neoptera</taxon>
        <taxon>Endopterygota</taxon>
        <taxon>Diptera</taxon>
        <taxon>Nematocera</taxon>
        <taxon>Culicoidea</taxon>
        <taxon>Culicidae</taxon>
        <taxon>Anophelinae</taxon>
        <taxon>Anopheles</taxon>
        <taxon>culicifacies species complex</taxon>
    </lineage>
</organism>
<feature type="signal peptide" evidence="2">
    <location>
        <begin position="1"/>
        <end position="19"/>
    </location>
</feature>
<evidence type="ECO:0000313" key="4">
    <source>
        <dbReference type="Proteomes" id="UP000075883"/>
    </source>
</evidence>
<evidence type="ECO:0000256" key="2">
    <source>
        <dbReference type="SAM" id="SignalP"/>
    </source>
</evidence>
<protein>
    <submittedName>
        <fullName evidence="3">Uncharacterized protein</fullName>
    </submittedName>
</protein>
<dbReference type="VEuPathDB" id="VectorBase:ACUA003123"/>
<evidence type="ECO:0000313" key="3">
    <source>
        <dbReference type="EnsemblMetazoa" id="ACUA003123-PA"/>
    </source>
</evidence>
<feature type="chain" id="PRO_5008127540" evidence="2">
    <location>
        <begin position="20"/>
        <end position="170"/>
    </location>
</feature>
<feature type="region of interest" description="Disordered" evidence="1">
    <location>
        <begin position="94"/>
        <end position="121"/>
    </location>
</feature>
<name>A0A182LVP5_9DIPT</name>
<dbReference type="EnsemblMetazoa" id="ACUA003123-RA">
    <property type="protein sequence ID" value="ACUA003123-PA"/>
    <property type="gene ID" value="ACUA003123"/>
</dbReference>
<sequence length="170" mass="17186">MKLLPVSGVLMLLGVSVLALSLSGGRTYRVAYFNDVTIGGAGEPISSSGCVITACSWSTSGSLPSNCCWSCSGCVSSPLSPALSSSVLESAELTLNSDSTPSNGSESPPRSNISLSNRSGLNAKLPPPVELIVDDTGADVVGATVVDVEEDNASGRGSFPLLPPLLLLTS</sequence>
<reference evidence="3" key="2">
    <citation type="submission" date="2020-05" db="UniProtKB">
        <authorList>
            <consortium name="EnsemblMetazoa"/>
        </authorList>
    </citation>
    <scope>IDENTIFICATION</scope>
    <source>
        <strain evidence="3">A-37</strain>
    </source>
</reference>
<evidence type="ECO:0000256" key="1">
    <source>
        <dbReference type="SAM" id="MobiDB-lite"/>
    </source>
</evidence>
<proteinExistence type="predicted"/>
<keyword evidence="2" id="KW-0732">Signal</keyword>
<dbReference type="Proteomes" id="UP000075883">
    <property type="component" value="Unassembled WGS sequence"/>
</dbReference>
<dbReference type="AlphaFoldDB" id="A0A182LVP5"/>
<accession>A0A182LVP5</accession>
<keyword evidence="4" id="KW-1185">Reference proteome</keyword>
<dbReference type="EMBL" id="AXCM01001679">
    <property type="status" value="NOT_ANNOTATED_CDS"/>
    <property type="molecule type" value="Genomic_DNA"/>
</dbReference>
<reference evidence="4" key="1">
    <citation type="submission" date="2013-09" db="EMBL/GenBank/DDBJ databases">
        <title>The Genome Sequence of Anopheles culicifacies species A.</title>
        <authorList>
            <consortium name="The Broad Institute Genomics Platform"/>
            <person name="Neafsey D.E."/>
            <person name="Besansky N."/>
            <person name="Howell P."/>
            <person name="Walton C."/>
            <person name="Young S.K."/>
            <person name="Zeng Q."/>
            <person name="Gargeya S."/>
            <person name="Fitzgerald M."/>
            <person name="Haas B."/>
            <person name="Abouelleil A."/>
            <person name="Allen A.W."/>
            <person name="Alvarado L."/>
            <person name="Arachchi H.M."/>
            <person name="Berlin A.M."/>
            <person name="Chapman S.B."/>
            <person name="Gainer-Dewar J."/>
            <person name="Goldberg J."/>
            <person name="Griggs A."/>
            <person name="Gujja S."/>
            <person name="Hansen M."/>
            <person name="Howarth C."/>
            <person name="Imamovic A."/>
            <person name="Ireland A."/>
            <person name="Larimer J."/>
            <person name="McCowan C."/>
            <person name="Murphy C."/>
            <person name="Pearson M."/>
            <person name="Poon T.W."/>
            <person name="Priest M."/>
            <person name="Roberts A."/>
            <person name="Saif S."/>
            <person name="Shea T."/>
            <person name="Sisk P."/>
            <person name="Sykes S."/>
            <person name="Wortman J."/>
            <person name="Nusbaum C."/>
            <person name="Birren B."/>
        </authorList>
    </citation>
    <scope>NUCLEOTIDE SEQUENCE [LARGE SCALE GENOMIC DNA]</scope>
    <source>
        <strain evidence="4">A-37</strain>
    </source>
</reference>
<feature type="compositionally biased region" description="Polar residues" evidence="1">
    <location>
        <begin position="94"/>
        <end position="120"/>
    </location>
</feature>